<evidence type="ECO:0000313" key="3">
    <source>
        <dbReference type="Proteomes" id="UP000295252"/>
    </source>
</evidence>
<keyword evidence="1" id="KW-0472">Membrane</keyword>
<keyword evidence="3" id="KW-1185">Reference proteome</keyword>
<dbReference type="EMBL" id="HG739094">
    <property type="protein sequence ID" value="CDP03444.1"/>
    <property type="molecule type" value="Genomic_DNA"/>
</dbReference>
<dbReference type="AlphaFoldDB" id="A0A068U5I4"/>
<keyword evidence="1" id="KW-1133">Transmembrane helix</keyword>
<dbReference type="InParanoid" id="A0A068U5I4"/>
<dbReference type="Proteomes" id="UP000295252">
    <property type="component" value="Chromosome V"/>
</dbReference>
<proteinExistence type="predicted"/>
<evidence type="ECO:0000256" key="1">
    <source>
        <dbReference type="SAM" id="Phobius"/>
    </source>
</evidence>
<evidence type="ECO:0000313" key="2">
    <source>
        <dbReference type="EMBL" id="CDP03444.1"/>
    </source>
</evidence>
<dbReference type="Gramene" id="CDP03444">
    <property type="protein sequence ID" value="CDP03444"/>
    <property type="gene ID" value="GSCOC_T00015207001"/>
</dbReference>
<accession>A0A068U5I4</accession>
<gene>
    <name evidence="2" type="ORF">GSCOC_T00015207001</name>
</gene>
<name>A0A068U5I4_COFCA</name>
<organism evidence="2 3">
    <name type="scientific">Coffea canephora</name>
    <name type="common">Robusta coffee</name>
    <dbReference type="NCBI Taxonomy" id="49390"/>
    <lineage>
        <taxon>Eukaryota</taxon>
        <taxon>Viridiplantae</taxon>
        <taxon>Streptophyta</taxon>
        <taxon>Embryophyta</taxon>
        <taxon>Tracheophyta</taxon>
        <taxon>Spermatophyta</taxon>
        <taxon>Magnoliopsida</taxon>
        <taxon>eudicotyledons</taxon>
        <taxon>Gunneridae</taxon>
        <taxon>Pentapetalae</taxon>
        <taxon>asterids</taxon>
        <taxon>lamiids</taxon>
        <taxon>Gentianales</taxon>
        <taxon>Rubiaceae</taxon>
        <taxon>Ixoroideae</taxon>
        <taxon>Gardenieae complex</taxon>
        <taxon>Bertiereae - Coffeeae clade</taxon>
        <taxon>Coffeeae</taxon>
        <taxon>Coffea</taxon>
    </lineage>
</organism>
<protein>
    <submittedName>
        <fullName evidence="2">Uncharacterized protein</fullName>
    </submittedName>
</protein>
<feature type="transmembrane region" description="Helical" evidence="1">
    <location>
        <begin position="54"/>
        <end position="71"/>
    </location>
</feature>
<keyword evidence="1" id="KW-0812">Transmembrane</keyword>
<reference evidence="3" key="1">
    <citation type="journal article" date="2014" name="Science">
        <title>The coffee genome provides insight into the convergent evolution of caffeine biosynthesis.</title>
        <authorList>
            <person name="Denoeud F."/>
            <person name="Carretero-Paulet L."/>
            <person name="Dereeper A."/>
            <person name="Droc G."/>
            <person name="Guyot R."/>
            <person name="Pietrella M."/>
            <person name="Zheng C."/>
            <person name="Alberti A."/>
            <person name="Anthony F."/>
            <person name="Aprea G."/>
            <person name="Aury J.M."/>
            <person name="Bento P."/>
            <person name="Bernard M."/>
            <person name="Bocs S."/>
            <person name="Campa C."/>
            <person name="Cenci A."/>
            <person name="Combes M.C."/>
            <person name="Crouzillat D."/>
            <person name="Da Silva C."/>
            <person name="Daddiego L."/>
            <person name="De Bellis F."/>
            <person name="Dussert S."/>
            <person name="Garsmeur O."/>
            <person name="Gayraud T."/>
            <person name="Guignon V."/>
            <person name="Jahn K."/>
            <person name="Jamilloux V."/>
            <person name="Joet T."/>
            <person name="Labadie K."/>
            <person name="Lan T."/>
            <person name="Leclercq J."/>
            <person name="Lepelley M."/>
            <person name="Leroy T."/>
            <person name="Li L.T."/>
            <person name="Librado P."/>
            <person name="Lopez L."/>
            <person name="Munoz A."/>
            <person name="Noel B."/>
            <person name="Pallavicini A."/>
            <person name="Perrotta G."/>
            <person name="Poncet V."/>
            <person name="Pot D."/>
            <person name="Priyono X."/>
            <person name="Rigoreau M."/>
            <person name="Rouard M."/>
            <person name="Rozas J."/>
            <person name="Tranchant-Dubreuil C."/>
            <person name="VanBuren R."/>
            <person name="Zhang Q."/>
            <person name="Andrade A.C."/>
            <person name="Argout X."/>
            <person name="Bertrand B."/>
            <person name="de Kochko A."/>
            <person name="Graziosi G."/>
            <person name="Henry R.J."/>
            <person name="Jayarama X."/>
            <person name="Ming R."/>
            <person name="Nagai C."/>
            <person name="Rounsley S."/>
            <person name="Sankoff D."/>
            <person name="Giuliano G."/>
            <person name="Albert V.A."/>
            <person name="Wincker P."/>
            <person name="Lashermes P."/>
        </authorList>
    </citation>
    <scope>NUCLEOTIDE SEQUENCE [LARGE SCALE GENOMIC DNA]</scope>
    <source>
        <strain evidence="3">cv. DH200-94</strain>
    </source>
</reference>
<sequence>MSTSLDTANLALSSTVDEFAIEDTRIWDNRDRDTSLTIATIAYLALSKFSWMEAVFSFWCLCSMVLSRAIFHRDWRSNSW</sequence>